<dbReference type="NCBIfam" id="TIGR03830">
    <property type="entry name" value="CxxCG_CxxCG_HTH"/>
    <property type="match status" value="1"/>
</dbReference>
<dbReference type="Gene3D" id="1.10.260.40">
    <property type="entry name" value="lambda repressor-like DNA-binding domains"/>
    <property type="match status" value="1"/>
</dbReference>
<reference evidence="1" key="2">
    <citation type="submission" date="2021-08" db="EMBL/GenBank/DDBJ databases">
        <authorList>
            <person name="Tani A."/>
            <person name="Ola A."/>
            <person name="Ogura Y."/>
            <person name="Katsura K."/>
            <person name="Hayashi T."/>
        </authorList>
    </citation>
    <scope>NUCLEOTIDE SEQUENCE</scope>
    <source>
        <strain evidence="1">NBRC 103626</strain>
    </source>
</reference>
<reference evidence="1" key="1">
    <citation type="journal article" date="2016" name="Front. Microbiol.">
        <title>Genome Sequence of the Piezophilic, Mesophilic Sulfate-Reducing Bacterium Desulfovibrio indicus J2T.</title>
        <authorList>
            <person name="Cao J."/>
            <person name="Maignien L."/>
            <person name="Shao Z."/>
            <person name="Alain K."/>
            <person name="Jebbar M."/>
        </authorList>
    </citation>
    <scope>NUCLEOTIDE SEQUENCE</scope>
    <source>
        <strain evidence="1">NBRC 103626</strain>
    </source>
</reference>
<evidence type="ECO:0008006" key="3">
    <source>
        <dbReference type="Google" id="ProtNLM"/>
    </source>
</evidence>
<evidence type="ECO:0000313" key="2">
    <source>
        <dbReference type="Proteomes" id="UP001055108"/>
    </source>
</evidence>
<name>A0AA37HKT4_9HYPH</name>
<dbReference type="RefSeq" id="WP_238301184.1">
    <property type="nucleotide sequence ID" value="NZ_BPQM01000012.1"/>
</dbReference>
<protein>
    <recommendedName>
        <fullName evidence="3">Zinc finger/helix-turn-helix protein, YgiT family</fullName>
    </recommendedName>
</protein>
<dbReference type="EMBL" id="BPQM01000012">
    <property type="protein sequence ID" value="GJD77410.1"/>
    <property type="molecule type" value="Genomic_DNA"/>
</dbReference>
<dbReference type="InterPro" id="IPR022452">
    <property type="entry name" value="MqsA"/>
</dbReference>
<proteinExistence type="predicted"/>
<dbReference type="Proteomes" id="UP001055108">
    <property type="component" value="Unassembled WGS sequence"/>
</dbReference>
<sequence length="198" mass="22100">MTLEPCQACEEISVSERVEPFVVERSGKKVTFEDRRMVCAACGNVSYSGSQLSQHELAHAAAVRELEGLLSAEELCAIRLKYKLRQTDMELILSTGPKTWTRWERGKVPQSKVADRFIRALASDPYLARRQMLAAGIKNPEAEEVFAQIERDDRRRAHATLREKLSHRPDVDRDGIAALAADVAFDAVHRAEPEAAAA</sequence>
<evidence type="ECO:0000313" key="1">
    <source>
        <dbReference type="EMBL" id="GJD77410.1"/>
    </source>
</evidence>
<gene>
    <name evidence="1" type="ORF">NBEOAGPD_0614</name>
</gene>
<dbReference type="InterPro" id="IPR010982">
    <property type="entry name" value="Lambda_DNA-bd_dom_sf"/>
</dbReference>
<comment type="caution">
    <text evidence="1">The sequence shown here is derived from an EMBL/GenBank/DDBJ whole genome shotgun (WGS) entry which is preliminary data.</text>
</comment>
<dbReference type="GO" id="GO:0003677">
    <property type="term" value="F:DNA binding"/>
    <property type="evidence" value="ECO:0007669"/>
    <property type="project" value="InterPro"/>
</dbReference>
<accession>A0AA37HKT4</accession>
<dbReference type="AlphaFoldDB" id="A0AA37HKT4"/>
<keyword evidence="2" id="KW-1185">Reference proteome</keyword>
<organism evidence="1 2">
    <name type="scientific">Methylobacterium gregans</name>
    <dbReference type="NCBI Taxonomy" id="374424"/>
    <lineage>
        <taxon>Bacteria</taxon>
        <taxon>Pseudomonadati</taxon>
        <taxon>Pseudomonadota</taxon>
        <taxon>Alphaproteobacteria</taxon>
        <taxon>Hyphomicrobiales</taxon>
        <taxon>Methylobacteriaceae</taxon>
        <taxon>Methylobacterium</taxon>
    </lineage>
</organism>